<comment type="similarity">
    <text evidence="5 17">Belongs to the folylpolyglutamate synthase family.</text>
</comment>
<dbReference type="InterPro" id="IPR001645">
    <property type="entry name" value="Folylpolyglutamate_synth"/>
</dbReference>
<evidence type="ECO:0000256" key="12">
    <source>
        <dbReference type="ARBA" id="ARBA00022840"/>
    </source>
</evidence>
<evidence type="ECO:0000256" key="8">
    <source>
        <dbReference type="ARBA" id="ARBA00022598"/>
    </source>
</evidence>
<dbReference type="EnsemblMetazoa" id="XM_028661284.1">
    <property type="protein sequence ID" value="XP_028517085.1"/>
    <property type="gene ID" value="LOC110246409"/>
</dbReference>
<comment type="subcellular location">
    <subcellularLocation>
        <location evidence="3">Cytoplasm</location>
    </subcellularLocation>
    <subcellularLocation>
        <location evidence="1">Mitochondrion inner membrane</location>
    </subcellularLocation>
    <subcellularLocation>
        <location evidence="2">Mitochondrion matrix</location>
    </subcellularLocation>
</comment>
<feature type="binding site" evidence="18">
    <location>
        <position position="358"/>
    </location>
    <ligand>
        <name>ATP</name>
        <dbReference type="ChEBI" id="CHEBI:30616"/>
    </ligand>
</feature>
<keyword evidence="8 17" id="KW-0436">Ligase</keyword>
<evidence type="ECO:0000313" key="21">
    <source>
        <dbReference type="Proteomes" id="UP000887567"/>
    </source>
</evidence>
<evidence type="ECO:0000256" key="6">
    <source>
        <dbReference type="ARBA" id="ARBA00022490"/>
    </source>
</evidence>
<dbReference type="AlphaFoldDB" id="A0A913YNM8"/>
<evidence type="ECO:0000256" key="1">
    <source>
        <dbReference type="ARBA" id="ARBA00004273"/>
    </source>
</evidence>
<keyword evidence="9 19" id="KW-0479">Metal-binding</keyword>
<evidence type="ECO:0000256" key="10">
    <source>
        <dbReference type="ARBA" id="ARBA00022741"/>
    </source>
</evidence>
<keyword evidence="7 17" id="KW-0554">One-carbon metabolism</keyword>
<evidence type="ECO:0000256" key="14">
    <source>
        <dbReference type="ARBA" id="ARBA00023128"/>
    </source>
</evidence>
<dbReference type="PANTHER" id="PTHR11136">
    <property type="entry name" value="FOLYLPOLYGLUTAMATE SYNTHASE-RELATED"/>
    <property type="match status" value="1"/>
</dbReference>
<dbReference type="OrthoDB" id="5212574at2759"/>
<name>A0A913YNM8_EXADI</name>
<dbReference type="Proteomes" id="UP000887567">
    <property type="component" value="Unplaced"/>
</dbReference>
<keyword evidence="21" id="KW-1185">Reference proteome</keyword>
<dbReference type="KEGG" id="epa:110246409"/>
<dbReference type="GO" id="GO:0006730">
    <property type="term" value="P:one-carbon metabolic process"/>
    <property type="evidence" value="ECO:0007669"/>
    <property type="project" value="UniProtKB-KW"/>
</dbReference>
<comment type="catalytic activity">
    <reaction evidence="16 17">
        <text>(6S)-5,6,7,8-tetrahydrofolyl-(gamma-L-Glu)(n) + L-glutamate + ATP = (6S)-5,6,7,8-tetrahydrofolyl-(gamma-L-Glu)(n+1) + ADP + phosphate + H(+)</text>
        <dbReference type="Rhea" id="RHEA:10580"/>
        <dbReference type="Rhea" id="RHEA-COMP:14738"/>
        <dbReference type="Rhea" id="RHEA-COMP:14740"/>
        <dbReference type="ChEBI" id="CHEBI:15378"/>
        <dbReference type="ChEBI" id="CHEBI:29985"/>
        <dbReference type="ChEBI" id="CHEBI:30616"/>
        <dbReference type="ChEBI" id="CHEBI:43474"/>
        <dbReference type="ChEBI" id="CHEBI:141005"/>
        <dbReference type="ChEBI" id="CHEBI:456216"/>
        <dbReference type="EC" id="6.3.2.17"/>
    </reaction>
</comment>
<keyword evidence="11" id="KW-0999">Mitochondrion inner membrane</keyword>
<feature type="binding site" evidence="19">
    <location>
        <position position="190"/>
    </location>
    <ligand>
        <name>Mg(2+)</name>
        <dbReference type="ChEBI" id="CHEBI:18420"/>
        <label>1</label>
    </ligand>
</feature>
<dbReference type="GO" id="GO:0004326">
    <property type="term" value="F:tetrahydrofolylpolyglutamate synthase activity"/>
    <property type="evidence" value="ECO:0007669"/>
    <property type="project" value="UniProtKB-EC"/>
</dbReference>
<dbReference type="SUPFAM" id="SSF53244">
    <property type="entry name" value="MurD-like peptide ligases, peptide-binding domain"/>
    <property type="match status" value="1"/>
</dbReference>
<dbReference type="InterPro" id="IPR036565">
    <property type="entry name" value="Mur-like_cat_sf"/>
</dbReference>
<dbReference type="GO" id="GO:0046872">
    <property type="term" value="F:metal ion binding"/>
    <property type="evidence" value="ECO:0007669"/>
    <property type="project" value="UniProtKB-KW"/>
</dbReference>
<dbReference type="OMA" id="ESLDCCM"/>
<dbReference type="Gene3D" id="3.40.1190.10">
    <property type="entry name" value="Mur-like, catalytic domain"/>
    <property type="match status" value="1"/>
</dbReference>
<feature type="binding site" evidence="19">
    <location>
        <position position="119"/>
    </location>
    <ligand>
        <name>Mg(2+)</name>
        <dbReference type="ChEBI" id="CHEBI:18420"/>
        <label>1</label>
    </ligand>
</feature>
<evidence type="ECO:0000256" key="11">
    <source>
        <dbReference type="ARBA" id="ARBA00022792"/>
    </source>
</evidence>
<dbReference type="RefSeq" id="XP_028517085.1">
    <property type="nucleotide sequence ID" value="XM_028661284.1"/>
</dbReference>
<evidence type="ECO:0000256" key="5">
    <source>
        <dbReference type="ARBA" id="ARBA00008276"/>
    </source>
</evidence>
<dbReference type="GO" id="GO:0005524">
    <property type="term" value="F:ATP binding"/>
    <property type="evidence" value="ECO:0007669"/>
    <property type="project" value="UniProtKB-KW"/>
</dbReference>
<dbReference type="PANTHER" id="PTHR11136:SF5">
    <property type="entry name" value="FOLYLPOLYGLUTAMATE SYNTHASE, MITOCHONDRIAL"/>
    <property type="match status" value="1"/>
</dbReference>
<organism evidence="20 21">
    <name type="scientific">Exaiptasia diaphana</name>
    <name type="common">Tropical sea anemone</name>
    <name type="synonym">Aiptasia pulchella</name>
    <dbReference type="NCBI Taxonomy" id="2652724"/>
    <lineage>
        <taxon>Eukaryota</taxon>
        <taxon>Metazoa</taxon>
        <taxon>Cnidaria</taxon>
        <taxon>Anthozoa</taxon>
        <taxon>Hexacorallia</taxon>
        <taxon>Actiniaria</taxon>
        <taxon>Aiptasiidae</taxon>
        <taxon>Exaiptasia</taxon>
    </lineage>
</organism>
<comment type="cofactor">
    <cofactor evidence="17">
        <name>a monovalent cation</name>
        <dbReference type="ChEBI" id="CHEBI:60242"/>
    </cofactor>
    <text evidence="17">A monovalent cation.</text>
</comment>
<keyword evidence="14" id="KW-0496">Mitochondrion</keyword>
<dbReference type="GeneID" id="110246409"/>
<dbReference type="GO" id="GO:0005829">
    <property type="term" value="C:cytosol"/>
    <property type="evidence" value="ECO:0007669"/>
    <property type="project" value="TreeGrafter"/>
</dbReference>
<evidence type="ECO:0000256" key="16">
    <source>
        <dbReference type="ARBA" id="ARBA00047493"/>
    </source>
</evidence>
<evidence type="ECO:0000256" key="4">
    <source>
        <dbReference type="ARBA" id="ARBA00005150"/>
    </source>
</evidence>
<comment type="function">
    <text evidence="17">Catalyzes conversion of folates to polyglutamate derivatives allowing concentration of folate compounds in the cell and the intracellular retention of these cofactors, which are important substrates for most of the folate-dependent enzymes that are involved in one-carbon transfer reactions involved in purine, pyrimidine and amino acid synthesis.</text>
</comment>
<dbReference type="PIRSF" id="PIRSF038895">
    <property type="entry name" value="FPGS"/>
    <property type="match status" value="1"/>
</dbReference>
<comment type="pathway">
    <text evidence="4 17">Cofactor biosynthesis; tetrahydrofolylpolyglutamate biosynthesis.</text>
</comment>
<keyword evidence="13 19" id="KW-0460">Magnesium</keyword>
<feature type="binding site" evidence="19">
    <location>
        <position position="218"/>
    </location>
    <ligand>
        <name>Mg(2+)</name>
        <dbReference type="ChEBI" id="CHEBI:18420"/>
        <label>1</label>
    </ligand>
</feature>
<evidence type="ECO:0000256" key="18">
    <source>
        <dbReference type="PIRSR" id="PIRSR038895-1"/>
    </source>
</evidence>
<evidence type="ECO:0000256" key="7">
    <source>
        <dbReference type="ARBA" id="ARBA00022563"/>
    </source>
</evidence>
<dbReference type="EC" id="6.3.2.17" evidence="17"/>
<evidence type="ECO:0000256" key="15">
    <source>
        <dbReference type="ARBA" id="ARBA00023136"/>
    </source>
</evidence>
<dbReference type="SUPFAM" id="SSF53623">
    <property type="entry name" value="MurD-like peptide ligases, catalytic domain"/>
    <property type="match status" value="1"/>
</dbReference>
<evidence type="ECO:0000256" key="17">
    <source>
        <dbReference type="PIRNR" id="PIRNR038895"/>
    </source>
</evidence>
<dbReference type="PROSITE" id="PS01011">
    <property type="entry name" value="FOLYLPOLYGLU_SYNT_1"/>
    <property type="match status" value="1"/>
</dbReference>
<evidence type="ECO:0000256" key="3">
    <source>
        <dbReference type="ARBA" id="ARBA00004496"/>
    </source>
</evidence>
<dbReference type="GO" id="GO:0005759">
    <property type="term" value="C:mitochondrial matrix"/>
    <property type="evidence" value="ECO:0007669"/>
    <property type="project" value="UniProtKB-SubCell"/>
</dbReference>
<keyword evidence="6" id="KW-0963">Cytoplasm</keyword>
<accession>A0A913YNM8</accession>
<dbReference type="NCBIfam" id="TIGR01499">
    <property type="entry name" value="folC"/>
    <property type="match status" value="1"/>
</dbReference>
<keyword evidence="15" id="KW-0472">Membrane</keyword>
<dbReference type="FunFam" id="3.40.1190.10:FF:000020">
    <property type="entry name" value="Folylpolyglutamate synthase"/>
    <property type="match status" value="1"/>
</dbReference>
<evidence type="ECO:0000256" key="2">
    <source>
        <dbReference type="ARBA" id="ARBA00004305"/>
    </source>
</evidence>
<dbReference type="InterPro" id="IPR018109">
    <property type="entry name" value="Folylpolyglutamate_synth_CS"/>
</dbReference>
<dbReference type="Gene3D" id="3.90.190.20">
    <property type="entry name" value="Mur ligase, C-terminal domain"/>
    <property type="match status" value="1"/>
</dbReference>
<keyword evidence="12 18" id="KW-0067">ATP-binding</keyword>
<dbReference type="InterPro" id="IPR036615">
    <property type="entry name" value="Mur_ligase_C_dom_sf"/>
</dbReference>
<evidence type="ECO:0000256" key="19">
    <source>
        <dbReference type="PIRSR" id="PIRSR038895-2"/>
    </source>
</evidence>
<sequence length="566" mass="63285">MIKNLALRSFRSNCINYRKFCLPTAVIMAERTYEDAVKALNSLQTNAQVLAEIRKTRGRRARDNLEEMRNFTKRAGVTMEMLDKLSVIHVSGTKGKGSTCAFTESILRQAGYKTGFYSSPHLIEVRERIRLNGRPLSKDLFTKYFFDCWDNLQATADDHHSSKMPAYFRFLTLMSFYVFLKEKVDVAVVEVGIGGAYDSTNIIRKPVVCGVTSLGMDHVETLGGTLESIAWQKAGIFKLGVPAFTVEQEESALDVIRERAREIKNSVHVIPRLESYPGPLPVLGVSGKHQHVNASMALQLSYTWLQNRKQVNNSNNNPQVDEEPIPKRPRHIDSLVAPTFEITDEMRKGLESAVWRGRTETIKRPSITFYLDGAHTPRSMEACVEWFKQQADKEVADTNGPVARILLFNLTGGRDPHGLLRPLINLKFDHAVFSPNAVNMDKVDSSDLSNFTVTRDSQLRWCVENQRVWMALRGAGFQAHASLDDDHVIKNGHDDGEYSAIFPCVAQAIRWIAAGRDPLIPTIANGSLEYPESVVNAARVQVLVAGSLHLVGTVMKVLGTEITGEI</sequence>
<dbReference type="PROSITE" id="PS01012">
    <property type="entry name" value="FOLYLPOLYGLU_SYNT_2"/>
    <property type="match status" value="1"/>
</dbReference>
<keyword evidence="10 18" id="KW-0547">Nucleotide-binding</keyword>
<feature type="binding site" evidence="18">
    <location>
        <position position="372"/>
    </location>
    <ligand>
        <name>ATP</name>
        <dbReference type="ChEBI" id="CHEBI:30616"/>
    </ligand>
</feature>
<reference evidence="20" key="1">
    <citation type="submission" date="2022-11" db="UniProtKB">
        <authorList>
            <consortium name="EnsemblMetazoa"/>
        </authorList>
    </citation>
    <scope>IDENTIFICATION</scope>
</reference>
<dbReference type="GO" id="GO:0005743">
    <property type="term" value="C:mitochondrial inner membrane"/>
    <property type="evidence" value="ECO:0007669"/>
    <property type="project" value="UniProtKB-SubCell"/>
</dbReference>
<proteinExistence type="inferred from homology"/>
<evidence type="ECO:0000256" key="9">
    <source>
        <dbReference type="ARBA" id="ARBA00022723"/>
    </source>
</evidence>
<dbReference type="InterPro" id="IPR023600">
    <property type="entry name" value="Folylpolyglutamate_synth_euk"/>
</dbReference>
<evidence type="ECO:0000313" key="20">
    <source>
        <dbReference type="EnsemblMetazoa" id="XP_028517085.1"/>
    </source>
</evidence>
<evidence type="ECO:0000256" key="13">
    <source>
        <dbReference type="ARBA" id="ARBA00022842"/>
    </source>
</evidence>
<protein>
    <recommendedName>
        <fullName evidence="17">Folylpolyglutamate synthase</fullName>
        <ecNumber evidence="17">6.3.2.17</ecNumber>
    </recommendedName>
    <alternativeName>
        <fullName evidence="17">Folylpoly-gamma-glutamate synthetase</fullName>
    </alternativeName>
    <alternativeName>
        <fullName evidence="17">Tetrahydrofolylpolyglutamate synthase</fullName>
    </alternativeName>
</protein>